<feature type="transmembrane region" description="Helical" evidence="7">
    <location>
        <begin position="271"/>
        <end position="294"/>
    </location>
</feature>
<organism evidence="8 9">
    <name type="scientific">Imshaugia aleurites</name>
    <dbReference type="NCBI Taxonomy" id="172621"/>
    <lineage>
        <taxon>Eukaryota</taxon>
        <taxon>Fungi</taxon>
        <taxon>Dikarya</taxon>
        <taxon>Ascomycota</taxon>
        <taxon>Pezizomycotina</taxon>
        <taxon>Lecanoromycetes</taxon>
        <taxon>OSLEUM clade</taxon>
        <taxon>Lecanoromycetidae</taxon>
        <taxon>Lecanorales</taxon>
        <taxon>Lecanorineae</taxon>
        <taxon>Parmeliaceae</taxon>
        <taxon>Imshaugia</taxon>
    </lineage>
</organism>
<evidence type="ECO:0000313" key="8">
    <source>
        <dbReference type="EMBL" id="CAF9911064.1"/>
    </source>
</evidence>
<comment type="similarity">
    <text evidence="2">Belongs to the acetate uptake transporter (AceTr) (TC 2.A.96) family.</text>
</comment>
<evidence type="ECO:0000313" key="9">
    <source>
        <dbReference type="Proteomes" id="UP000664534"/>
    </source>
</evidence>
<evidence type="ECO:0000256" key="5">
    <source>
        <dbReference type="ARBA" id="ARBA00023136"/>
    </source>
</evidence>
<dbReference type="AlphaFoldDB" id="A0A8H3IET8"/>
<dbReference type="Proteomes" id="UP000664534">
    <property type="component" value="Unassembled WGS sequence"/>
</dbReference>
<feature type="transmembrane region" description="Helical" evidence="7">
    <location>
        <begin position="229"/>
        <end position="251"/>
    </location>
</feature>
<evidence type="ECO:0000256" key="2">
    <source>
        <dbReference type="ARBA" id="ARBA00005587"/>
    </source>
</evidence>
<name>A0A8H3IET8_9LECA</name>
<evidence type="ECO:0008006" key="10">
    <source>
        <dbReference type="Google" id="ProtNLM"/>
    </source>
</evidence>
<dbReference type="PANTHER" id="PTHR31123:SF4">
    <property type="entry name" value="PROTEIN ALCS"/>
    <property type="match status" value="1"/>
</dbReference>
<protein>
    <recommendedName>
        <fullName evidence="10">GPR1/FUN34/YaaH-class plasma membrane protein</fullName>
    </recommendedName>
</protein>
<evidence type="ECO:0000256" key="6">
    <source>
        <dbReference type="SAM" id="MobiDB-lite"/>
    </source>
</evidence>
<reference evidence="8" key="1">
    <citation type="submission" date="2021-03" db="EMBL/GenBank/DDBJ databases">
        <authorList>
            <person name="Tagirdzhanova G."/>
        </authorList>
    </citation>
    <scope>NUCLEOTIDE SEQUENCE</scope>
</reference>
<feature type="region of interest" description="Disordered" evidence="6">
    <location>
        <begin position="1"/>
        <end position="41"/>
    </location>
</feature>
<keyword evidence="5 7" id="KW-0472">Membrane</keyword>
<sequence>MSTMNDDRPLQNTVDDHSPPMEKDFSQGYGNGNLNNNNLTMGAEESNGAALNRIRTAGSISISPELFEKLYLSPENRVTGDLRKTFANPTPIALIGFLLSLTPLSCDLMGWRGAGGTGASDIAAYFFFGGVLMIIGSIGEWIVGNTFPFVVFGTFGAFWLTLGGTLVPSFNAYGAYVTNPAQMAGQDGNPGNPLGLQTPGFNASFAWFLLFMGVVTLIFLVCSLRTNIAFFLIFLSLLGGFCCLVAAYWNLALAYENAANTVAAKRAARLVVAGGAFLFVTSLAGWWIFFAIMLASLDFPFSIPVGDLSHVVKGASQRREKTGQEAV</sequence>
<proteinExistence type="inferred from homology"/>
<keyword evidence="4 7" id="KW-1133">Transmembrane helix</keyword>
<feature type="compositionally biased region" description="Basic and acidic residues" evidence="6">
    <location>
        <begin position="1"/>
        <end position="25"/>
    </location>
</feature>
<feature type="transmembrane region" description="Helical" evidence="7">
    <location>
        <begin position="204"/>
        <end position="222"/>
    </location>
</feature>
<keyword evidence="9" id="KW-1185">Reference proteome</keyword>
<gene>
    <name evidence="8" type="ORF">IMSHALPRED_009913</name>
</gene>
<dbReference type="InterPro" id="IPR000791">
    <property type="entry name" value="Gpr1/Fun34/SatP-like"/>
</dbReference>
<dbReference type="PANTHER" id="PTHR31123">
    <property type="entry name" value="ACCUMULATION OF DYADS PROTEIN 2-RELATED"/>
    <property type="match status" value="1"/>
</dbReference>
<dbReference type="GO" id="GO:0005886">
    <property type="term" value="C:plasma membrane"/>
    <property type="evidence" value="ECO:0007669"/>
    <property type="project" value="TreeGrafter"/>
</dbReference>
<accession>A0A8H3IET8</accession>
<evidence type="ECO:0000256" key="7">
    <source>
        <dbReference type="SAM" id="Phobius"/>
    </source>
</evidence>
<feature type="transmembrane region" description="Helical" evidence="7">
    <location>
        <begin position="149"/>
        <end position="170"/>
    </location>
</feature>
<evidence type="ECO:0000256" key="3">
    <source>
        <dbReference type="ARBA" id="ARBA00022692"/>
    </source>
</evidence>
<keyword evidence="3 7" id="KW-0812">Transmembrane</keyword>
<comment type="subcellular location">
    <subcellularLocation>
        <location evidence="1">Membrane</location>
        <topology evidence="1">Multi-pass membrane protein</topology>
    </subcellularLocation>
</comment>
<comment type="caution">
    <text evidence="8">The sequence shown here is derived from an EMBL/GenBank/DDBJ whole genome shotgun (WGS) entry which is preliminary data.</text>
</comment>
<feature type="transmembrane region" description="Helical" evidence="7">
    <location>
        <begin position="122"/>
        <end position="142"/>
    </location>
</feature>
<dbReference type="GO" id="GO:0015123">
    <property type="term" value="F:acetate transmembrane transporter activity"/>
    <property type="evidence" value="ECO:0007669"/>
    <property type="project" value="TreeGrafter"/>
</dbReference>
<evidence type="ECO:0000256" key="1">
    <source>
        <dbReference type="ARBA" id="ARBA00004141"/>
    </source>
</evidence>
<dbReference type="InterPro" id="IPR051633">
    <property type="entry name" value="AceTr"/>
</dbReference>
<dbReference type="Pfam" id="PF01184">
    <property type="entry name" value="Gpr1_Fun34_YaaH"/>
    <property type="match status" value="1"/>
</dbReference>
<dbReference type="OrthoDB" id="3648309at2759"/>
<evidence type="ECO:0000256" key="4">
    <source>
        <dbReference type="ARBA" id="ARBA00022989"/>
    </source>
</evidence>
<dbReference type="EMBL" id="CAJPDT010000008">
    <property type="protein sequence ID" value="CAF9911064.1"/>
    <property type="molecule type" value="Genomic_DNA"/>
</dbReference>